<reference evidence="2 3" key="1">
    <citation type="submission" date="2019-10" db="EMBL/GenBank/DDBJ databases">
        <title>Poseidonibacter ostreae sp. nov., isolated from the gut of the Ostrea denselamellosa.</title>
        <authorList>
            <person name="Choi A."/>
        </authorList>
    </citation>
    <scope>NUCLEOTIDE SEQUENCE [LARGE SCALE GENOMIC DNA]</scope>
    <source>
        <strain evidence="2 3">SJOD-M-33</strain>
    </source>
</reference>
<evidence type="ECO:0000313" key="2">
    <source>
        <dbReference type="EMBL" id="KAB7889627.1"/>
    </source>
</evidence>
<organism evidence="2 3">
    <name type="scientific">Poseidonibacter ostreae</name>
    <dbReference type="NCBI Taxonomy" id="2654171"/>
    <lineage>
        <taxon>Bacteria</taxon>
        <taxon>Pseudomonadati</taxon>
        <taxon>Campylobacterota</taxon>
        <taxon>Epsilonproteobacteria</taxon>
        <taxon>Campylobacterales</taxon>
        <taxon>Arcobacteraceae</taxon>
        <taxon>Poseidonibacter</taxon>
    </lineage>
</organism>
<gene>
    <name evidence="2" type="ORF">GBG19_05305</name>
</gene>
<evidence type="ECO:0000313" key="3">
    <source>
        <dbReference type="Proteomes" id="UP000472839"/>
    </source>
</evidence>
<comment type="caution">
    <text evidence="2">The sequence shown here is derived from an EMBL/GenBank/DDBJ whole genome shotgun (WGS) entry which is preliminary data.</text>
</comment>
<dbReference type="InterPro" id="IPR040511">
    <property type="entry name" value="AGS_C"/>
</dbReference>
<protein>
    <recommendedName>
        <fullName evidence="1">Adenylyl/Guanylyl and SMODS C-terminal sensor domain-containing protein</fullName>
    </recommendedName>
</protein>
<evidence type="ECO:0000259" key="1">
    <source>
        <dbReference type="Pfam" id="PF18134"/>
    </source>
</evidence>
<dbReference type="Proteomes" id="UP000472839">
    <property type="component" value="Unassembled WGS sequence"/>
</dbReference>
<dbReference type="AlphaFoldDB" id="A0A6L4WVA3"/>
<dbReference type="Pfam" id="PF18134">
    <property type="entry name" value="AGS_C"/>
    <property type="match status" value="1"/>
</dbReference>
<dbReference type="RefSeq" id="WP_193315832.1">
    <property type="nucleotide sequence ID" value="NZ_WFKK01000011.1"/>
</dbReference>
<accession>A0A6L4WVA3</accession>
<sequence>MSRMMKSWKRNAPSLKMKSFEIENYVIDFLRDKYDESLSDSELSKLFFEYISNKVIWDNKTYVETAISRSKKAMTFESKGKYYKSSEQWRKIFGDKFPKWKKSVRVKSIDEDYSRSEEYIEDLFTQDLNSRFKLKIGCNVTQSGFQQKTPLIELLKRFILKPQKKLEFYIQNNTVPKPYSVYWKVRNFGIEAKDDLRGEITIDKGFNNKTENTRYRGEHYVECYIIKDNKCVARERIDIPVKEDE</sequence>
<feature type="domain" description="Adenylyl/Guanylyl and SMODS C-terminal sensor" evidence="1">
    <location>
        <begin position="116"/>
        <end position="242"/>
    </location>
</feature>
<dbReference type="EMBL" id="WFKK01000011">
    <property type="protein sequence ID" value="KAB7889627.1"/>
    <property type="molecule type" value="Genomic_DNA"/>
</dbReference>
<proteinExistence type="predicted"/>
<name>A0A6L4WVA3_9BACT</name>